<protein>
    <submittedName>
        <fullName evidence="1">Uncharacterized protein</fullName>
    </submittedName>
</protein>
<evidence type="ECO:0000313" key="1">
    <source>
        <dbReference type="EMBL" id="KAE9406557.1"/>
    </source>
</evidence>
<dbReference type="AlphaFoldDB" id="A0A6A4IBT6"/>
<name>A0A6A4IBT6_9AGAR</name>
<accession>A0A6A4IBT6</accession>
<evidence type="ECO:0000313" key="2">
    <source>
        <dbReference type="Proteomes" id="UP000799118"/>
    </source>
</evidence>
<keyword evidence="2" id="KW-1185">Reference proteome</keyword>
<organism evidence="1 2">
    <name type="scientific">Gymnopus androsaceus JB14</name>
    <dbReference type="NCBI Taxonomy" id="1447944"/>
    <lineage>
        <taxon>Eukaryota</taxon>
        <taxon>Fungi</taxon>
        <taxon>Dikarya</taxon>
        <taxon>Basidiomycota</taxon>
        <taxon>Agaricomycotina</taxon>
        <taxon>Agaricomycetes</taxon>
        <taxon>Agaricomycetidae</taxon>
        <taxon>Agaricales</taxon>
        <taxon>Marasmiineae</taxon>
        <taxon>Omphalotaceae</taxon>
        <taxon>Gymnopus</taxon>
    </lineage>
</organism>
<dbReference type="EMBL" id="ML769401">
    <property type="protein sequence ID" value="KAE9406557.1"/>
    <property type="molecule type" value="Genomic_DNA"/>
</dbReference>
<dbReference type="OrthoDB" id="1708389at2759"/>
<dbReference type="Proteomes" id="UP000799118">
    <property type="component" value="Unassembled WGS sequence"/>
</dbReference>
<gene>
    <name evidence="1" type="ORF">BT96DRAFT_934033</name>
</gene>
<sequence length="125" mass="14418">MESDYDNNIDNNTKPKCSKKLLNFVKAMTKATTKTVRKVEEAQKEDGLSVFRGKWEGRKGMLTSLVAFLRLPGFLSLKRMKNEEKEKEVLKNPAKTVLWSLAIDGIREVRKVTLARHSYFIHAIY</sequence>
<reference evidence="1" key="1">
    <citation type="journal article" date="2019" name="Environ. Microbiol.">
        <title>Fungal ecological strategies reflected in gene transcription - a case study of two litter decomposers.</title>
        <authorList>
            <person name="Barbi F."/>
            <person name="Kohler A."/>
            <person name="Barry K."/>
            <person name="Baskaran P."/>
            <person name="Daum C."/>
            <person name="Fauchery L."/>
            <person name="Ihrmark K."/>
            <person name="Kuo A."/>
            <person name="LaButti K."/>
            <person name="Lipzen A."/>
            <person name="Morin E."/>
            <person name="Grigoriev I.V."/>
            <person name="Henrissat B."/>
            <person name="Lindahl B."/>
            <person name="Martin F."/>
        </authorList>
    </citation>
    <scope>NUCLEOTIDE SEQUENCE</scope>
    <source>
        <strain evidence="1">JB14</strain>
    </source>
</reference>
<proteinExistence type="predicted"/>